<keyword evidence="1" id="KW-0732">Signal</keyword>
<sequence>MQAILTVLVIVFVADGRFFDYDKEPVYSHPDFKQLPAKVADEFALILDDDSVSLNKEQRDKILEWGEKYNLQELAQKIIEEETQVSAEASAIVENLHEVYDKINATYNVNKTMGQIYDELRKIKEENPLLEKIIFKTKCDVFYRKNELECSFKAPDFLDIPDGRTNEFFHKWEKN</sequence>
<name>A0A0B1T0N1_OESDE</name>
<evidence type="ECO:0000256" key="1">
    <source>
        <dbReference type="SAM" id="SignalP"/>
    </source>
</evidence>
<evidence type="ECO:0000313" key="4">
    <source>
        <dbReference type="Proteomes" id="UP000053660"/>
    </source>
</evidence>
<organism evidence="3 4">
    <name type="scientific">Oesophagostomum dentatum</name>
    <name type="common">Nodular worm</name>
    <dbReference type="NCBI Taxonomy" id="61180"/>
    <lineage>
        <taxon>Eukaryota</taxon>
        <taxon>Metazoa</taxon>
        <taxon>Ecdysozoa</taxon>
        <taxon>Nematoda</taxon>
        <taxon>Chromadorea</taxon>
        <taxon>Rhabditida</taxon>
        <taxon>Rhabditina</taxon>
        <taxon>Rhabditomorpha</taxon>
        <taxon>Strongyloidea</taxon>
        <taxon>Strongylidae</taxon>
        <taxon>Oesophagostomum</taxon>
    </lineage>
</organism>
<keyword evidence="4" id="KW-1185">Reference proteome</keyword>
<accession>A0A0B1T0N1</accession>
<dbReference type="InterPro" id="IPR003677">
    <property type="entry name" value="ANIS5_cation-bd"/>
</dbReference>
<proteinExistence type="predicted"/>
<dbReference type="OrthoDB" id="5882935at2759"/>
<gene>
    <name evidence="3" type="ORF">OESDEN_09362</name>
</gene>
<protein>
    <recommendedName>
        <fullName evidence="2">SXP/RAL-2 family protein Ani s 5-like cation-binding domain-containing protein</fullName>
    </recommendedName>
</protein>
<dbReference type="AlphaFoldDB" id="A0A0B1T0N1"/>
<feature type="domain" description="SXP/RAL-2 family protein Ani s 5-like cation-binding" evidence="2">
    <location>
        <begin position="40"/>
        <end position="129"/>
    </location>
</feature>
<reference evidence="3 4" key="1">
    <citation type="submission" date="2014-03" db="EMBL/GenBank/DDBJ databases">
        <title>Draft genome of the hookworm Oesophagostomum dentatum.</title>
        <authorList>
            <person name="Mitreva M."/>
        </authorList>
    </citation>
    <scope>NUCLEOTIDE SEQUENCE [LARGE SCALE GENOMIC DNA]</scope>
    <source>
        <strain evidence="3 4">OD-Hann</strain>
    </source>
</reference>
<dbReference type="Proteomes" id="UP000053660">
    <property type="component" value="Unassembled WGS sequence"/>
</dbReference>
<feature type="signal peptide" evidence="1">
    <location>
        <begin position="1"/>
        <end position="16"/>
    </location>
</feature>
<feature type="chain" id="PRO_5002062052" description="SXP/RAL-2 family protein Ani s 5-like cation-binding domain-containing protein" evidence="1">
    <location>
        <begin position="17"/>
        <end position="175"/>
    </location>
</feature>
<evidence type="ECO:0000259" key="2">
    <source>
        <dbReference type="Pfam" id="PF02520"/>
    </source>
</evidence>
<dbReference type="EMBL" id="KN552655">
    <property type="protein sequence ID" value="KHJ90784.1"/>
    <property type="molecule type" value="Genomic_DNA"/>
</dbReference>
<evidence type="ECO:0000313" key="3">
    <source>
        <dbReference type="EMBL" id="KHJ90784.1"/>
    </source>
</evidence>
<dbReference type="Pfam" id="PF02520">
    <property type="entry name" value="ANIS5_cation-bd"/>
    <property type="match status" value="1"/>
</dbReference>